<dbReference type="AlphaFoldDB" id="Q4U8L7"/>
<dbReference type="eggNOG" id="ENOG502QXPD">
    <property type="taxonomic scope" value="Eukaryota"/>
</dbReference>
<dbReference type="OrthoDB" id="10329898at2759"/>
<dbReference type="KEGG" id="tan:TA11335"/>
<dbReference type="RefSeq" id="XP_953461.1">
    <property type="nucleotide sequence ID" value="XM_948368.1"/>
</dbReference>
<protein>
    <submittedName>
        <fullName evidence="1">Uncharacterized protein</fullName>
    </submittedName>
</protein>
<accession>Q4U8L7</accession>
<proteinExistence type="predicted"/>
<dbReference type="OMA" id="IINSCAM"/>
<dbReference type="VEuPathDB" id="PiroplasmaDB:TA11335"/>
<sequence length="130" mass="15007">MEYEESLEKGVELLESLSLSDSLVDSQIFPLYSEFLNNKLNSDISFDDENSKECVNLQEIETRRQSSTDTIHICNNLACDLKIKVLERKITLLETQNSQLIINSCSMYNTLIKHIQSLTDEINKFKQINN</sequence>
<evidence type="ECO:0000313" key="1">
    <source>
        <dbReference type="EMBL" id="CAI76836.1"/>
    </source>
</evidence>
<gene>
    <name evidence="1" type="ORF">TA11335</name>
</gene>
<dbReference type="Proteomes" id="UP000001950">
    <property type="component" value="Chromosome 4"/>
</dbReference>
<evidence type="ECO:0000313" key="2">
    <source>
        <dbReference type="Proteomes" id="UP000001950"/>
    </source>
</evidence>
<dbReference type="GeneID" id="3862923"/>
<reference evidence="1 2" key="1">
    <citation type="journal article" date="2005" name="Science">
        <title>Genome of the host-cell transforming parasite Theileria annulata compared with T. parva.</title>
        <authorList>
            <person name="Pain A."/>
            <person name="Renauld H."/>
            <person name="Berriman M."/>
            <person name="Murphy L."/>
            <person name="Yeats C.A."/>
            <person name="Weir W."/>
            <person name="Kerhornou A."/>
            <person name="Aslett M."/>
            <person name="Bishop R."/>
            <person name="Bouchier C."/>
            <person name="Cochet M."/>
            <person name="Coulson R.M.R."/>
            <person name="Cronin A."/>
            <person name="de Villiers E.P."/>
            <person name="Fraser A."/>
            <person name="Fosker N."/>
            <person name="Gardner M."/>
            <person name="Goble A."/>
            <person name="Griffiths-Jones S."/>
            <person name="Harris D.E."/>
            <person name="Katzer F."/>
            <person name="Larke N."/>
            <person name="Lord A."/>
            <person name="Maser P."/>
            <person name="McKellar S."/>
            <person name="Mooney P."/>
            <person name="Morton F."/>
            <person name="Nene V."/>
            <person name="O'Neil S."/>
            <person name="Price C."/>
            <person name="Quail M.A."/>
            <person name="Rabbinowitsch E."/>
            <person name="Rawlings N.D."/>
            <person name="Rutter S."/>
            <person name="Saunders D."/>
            <person name="Seeger K."/>
            <person name="Shah T."/>
            <person name="Squares R."/>
            <person name="Squares S."/>
            <person name="Tivey A."/>
            <person name="Walker A.R."/>
            <person name="Woodward J."/>
            <person name="Dobbelaere D.A.E."/>
            <person name="Langsley G."/>
            <person name="Rajandream M.A."/>
            <person name="McKeever D."/>
            <person name="Shiels B."/>
            <person name="Tait A."/>
            <person name="Barrell B.G."/>
            <person name="Hall N."/>
        </authorList>
    </citation>
    <scope>NUCLEOTIDE SEQUENCE [LARGE SCALE GENOMIC DNA]</scope>
    <source>
        <strain evidence="2">Ankara</strain>
    </source>
</reference>
<dbReference type="EMBL" id="CR940353">
    <property type="protein sequence ID" value="CAI76836.1"/>
    <property type="molecule type" value="Genomic_DNA"/>
</dbReference>
<organism evidence="1 2">
    <name type="scientific">Theileria annulata</name>
    <dbReference type="NCBI Taxonomy" id="5874"/>
    <lineage>
        <taxon>Eukaryota</taxon>
        <taxon>Sar</taxon>
        <taxon>Alveolata</taxon>
        <taxon>Apicomplexa</taxon>
        <taxon>Aconoidasida</taxon>
        <taxon>Piroplasmida</taxon>
        <taxon>Theileriidae</taxon>
        <taxon>Theileria</taxon>
    </lineage>
</organism>
<name>Q4U8L7_THEAN</name>
<dbReference type="InParanoid" id="Q4U8L7"/>
<keyword evidence="2" id="KW-1185">Reference proteome</keyword>